<evidence type="ECO:0000313" key="2">
    <source>
        <dbReference type="Proteomes" id="UP000663851"/>
    </source>
</evidence>
<feature type="non-terminal residue" evidence="1">
    <location>
        <position position="103"/>
    </location>
</feature>
<organism evidence="1 2">
    <name type="scientific">Rotaria socialis</name>
    <dbReference type="NCBI Taxonomy" id="392032"/>
    <lineage>
        <taxon>Eukaryota</taxon>
        <taxon>Metazoa</taxon>
        <taxon>Spiralia</taxon>
        <taxon>Gnathifera</taxon>
        <taxon>Rotifera</taxon>
        <taxon>Eurotatoria</taxon>
        <taxon>Bdelloidea</taxon>
        <taxon>Philodinida</taxon>
        <taxon>Philodinidae</taxon>
        <taxon>Rotaria</taxon>
    </lineage>
</organism>
<feature type="non-terminal residue" evidence="1">
    <location>
        <position position="1"/>
    </location>
</feature>
<dbReference type="Proteomes" id="UP000663851">
    <property type="component" value="Unassembled WGS sequence"/>
</dbReference>
<accession>A0A821DIK4</accession>
<evidence type="ECO:0000313" key="1">
    <source>
        <dbReference type="EMBL" id="CAF4622041.1"/>
    </source>
</evidence>
<protein>
    <submittedName>
        <fullName evidence="1">Uncharacterized protein</fullName>
    </submittedName>
</protein>
<proteinExistence type="predicted"/>
<reference evidence="1" key="1">
    <citation type="submission" date="2021-02" db="EMBL/GenBank/DDBJ databases">
        <authorList>
            <person name="Nowell W R."/>
        </authorList>
    </citation>
    <scope>NUCLEOTIDE SEQUENCE</scope>
</reference>
<name>A0A821DIK4_9BILA</name>
<dbReference type="AlphaFoldDB" id="A0A821DIK4"/>
<comment type="caution">
    <text evidence="1">The sequence shown here is derived from an EMBL/GenBank/DDBJ whole genome shotgun (WGS) entry which is preliminary data.</text>
</comment>
<sequence length="103" mass="12322">LFRKIFSSISTTTISIEELQQLAITMYQERKRLHEKQLWSTLLKTIENGLHRWPTMLKQVILSMNIVRNQSIEYFTDEMYSNAVQIYLQKPAIEQILQYETII</sequence>
<dbReference type="EMBL" id="CAJOBO010015553">
    <property type="protein sequence ID" value="CAF4622041.1"/>
    <property type="molecule type" value="Genomic_DNA"/>
</dbReference>
<gene>
    <name evidence="1" type="ORF">HFQ381_LOCUS34401</name>
</gene>